<feature type="chain" id="PRO_5029521874" description="ShKT domain-containing protein" evidence="2">
    <location>
        <begin position="22"/>
        <end position="267"/>
    </location>
</feature>
<dbReference type="RefSeq" id="XP_066918329.1">
    <property type="nucleotide sequence ID" value="XM_067062228.1"/>
</dbReference>
<feature type="domain" description="ShKT" evidence="3">
    <location>
        <begin position="226"/>
        <end position="265"/>
    </location>
</feature>
<dbReference type="PROSITE" id="PS51670">
    <property type="entry name" value="SHKT"/>
    <property type="match status" value="4"/>
</dbReference>
<feature type="domain" description="ShKT" evidence="3">
    <location>
        <begin position="133"/>
        <end position="167"/>
    </location>
</feature>
<feature type="domain" description="ShKT" evidence="3">
    <location>
        <begin position="178"/>
        <end position="220"/>
    </location>
</feature>
<dbReference type="PANTHER" id="PTHR21724:SF109">
    <property type="entry name" value="SHKT DOMAIN-CONTAINING PROTEIN"/>
    <property type="match status" value="1"/>
</dbReference>
<feature type="domain" description="ShKT" evidence="3">
    <location>
        <begin position="93"/>
        <end position="127"/>
    </location>
</feature>
<keyword evidence="1" id="KW-1015">Disulfide bond</keyword>
<dbReference type="EnsemblMetazoa" id="CLYHEMT000262.1">
    <property type="protein sequence ID" value="CLYHEMP000262.1"/>
    <property type="gene ID" value="CLYHEMG000262"/>
</dbReference>
<protein>
    <recommendedName>
        <fullName evidence="3">ShKT domain-containing protein</fullName>
    </recommendedName>
</protein>
<reference evidence="4" key="1">
    <citation type="submission" date="2021-01" db="UniProtKB">
        <authorList>
            <consortium name="EnsemblMetazoa"/>
        </authorList>
    </citation>
    <scope>IDENTIFICATION</scope>
</reference>
<comment type="caution">
    <text evidence="1">Lacks conserved residue(s) required for the propagation of feature annotation.</text>
</comment>
<dbReference type="Proteomes" id="UP000594262">
    <property type="component" value="Unplaced"/>
</dbReference>
<dbReference type="InterPro" id="IPR003582">
    <property type="entry name" value="ShKT_dom"/>
</dbReference>
<feature type="disulfide bond" evidence="1">
    <location>
        <begin position="93"/>
        <end position="127"/>
    </location>
</feature>
<evidence type="ECO:0000259" key="3">
    <source>
        <dbReference type="PROSITE" id="PS51670"/>
    </source>
</evidence>
<organism evidence="4 5">
    <name type="scientific">Clytia hemisphaerica</name>
    <dbReference type="NCBI Taxonomy" id="252671"/>
    <lineage>
        <taxon>Eukaryota</taxon>
        <taxon>Metazoa</taxon>
        <taxon>Cnidaria</taxon>
        <taxon>Hydrozoa</taxon>
        <taxon>Hydroidolina</taxon>
        <taxon>Leptothecata</taxon>
        <taxon>Obeliida</taxon>
        <taxon>Clytiidae</taxon>
        <taxon>Clytia</taxon>
    </lineage>
</organism>
<dbReference type="Pfam" id="PF01549">
    <property type="entry name" value="ShK"/>
    <property type="match status" value="4"/>
</dbReference>
<dbReference type="OrthoDB" id="5987607at2759"/>
<evidence type="ECO:0000313" key="4">
    <source>
        <dbReference type="EnsemblMetazoa" id="CLYHEMP000262.1"/>
    </source>
</evidence>
<name>A0A7M5TQA9_9CNID</name>
<keyword evidence="5" id="KW-1185">Reference proteome</keyword>
<keyword evidence="2" id="KW-0732">Signal</keyword>
<feature type="disulfide bond" evidence="1">
    <location>
        <begin position="133"/>
        <end position="167"/>
    </location>
</feature>
<proteinExistence type="predicted"/>
<accession>A0A7M5TQA9</accession>
<dbReference type="PANTHER" id="PTHR21724">
    <property type="entry name" value="SHKT DOMAIN-CONTAINING PROTEIN"/>
    <property type="match status" value="1"/>
</dbReference>
<feature type="signal peptide" evidence="2">
    <location>
        <begin position="1"/>
        <end position="21"/>
    </location>
</feature>
<dbReference type="SMART" id="SM00254">
    <property type="entry name" value="ShKT"/>
    <property type="match status" value="4"/>
</dbReference>
<dbReference type="GeneID" id="136805679"/>
<evidence type="ECO:0000256" key="1">
    <source>
        <dbReference type="PROSITE-ProRule" id="PRU01005"/>
    </source>
</evidence>
<evidence type="ECO:0000313" key="5">
    <source>
        <dbReference type="Proteomes" id="UP000594262"/>
    </source>
</evidence>
<dbReference type="AlphaFoldDB" id="A0A7M5TQA9"/>
<sequence length="267" mass="30849">MLLIYLYTTLIFVVLITTSKARVTMEEAKRLAKIHKAKMKCKDHPKMCDYYFSRGYYNDCAIGGVKWYFCPDSCGYCELLNAGTPIPNPPPGCHDFEYWCPRMAEYGECDSNEAFMKMFCRKSCNLCLEAPPCYDKDELCSDFARDGMCMLEPAYMTQFCQKSCDFCIKPTFAPKNICEDKEPAKCAQLFIKQAPHNPCTYNGEKRKWLSENCRKSCKMCAKTGDCFDVDASCPYNSQYTDYCTNKDSRYHTWMLEKCQYSCGLCKD</sequence>
<evidence type="ECO:0000256" key="2">
    <source>
        <dbReference type="SAM" id="SignalP"/>
    </source>
</evidence>